<proteinExistence type="predicted"/>
<feature type="non-terminal residue" evidence="1">
    <location>
        <position position="28"/>
    </location>
</feature>
<name>A0A383A5Y0_9ZZZZ</name>
<sequence length="28" mass="3051">MVFSAIEGFPTLPLDNAENHESGYSVLL</sequence>
<dbReference type="EMBL" id="UINC01189368">
    <property type="protein sequence ID" value="SVE03020.1"/>
    <property type="molecule type" value="Genomic_DNA"/>
</dbReference>
<accession>A0A383A5Y0</accession>
<gene>
    <name evidence="1" type="ORF">METZ01_LOCUS455874</name>
</gene>
<reference evidence="1" key="1">
    <citation type="submission" date="2018-05" db="EMBL/GenBank/DDBJ databases">
        <authorList>
            <person name="Lanie J.A."/>
            <person name="Ng W.-L."/>
            <person name="Kazmierczak K.M."/>
            <person name="Andrzejewski T.M."/>
            <person name="Davidsen T.M."/>
            <person name="Wayne K.J."/>
            <person name="Tettelin H."/>
            <person name="Glass J.I."/>
            <person name="Rusch D."/>
            <person name="Podicherti R."/>
            <person name="Tsui H.-C.T."/>
            <person name="Winkler M.E."/>
        </authorList>
    </citation>
    <scope>NUCLEOTIDE SEQUENCE</scope>
</reference>
<protein>
    <submittedName>
        <fullName evidence="1">Uncharacterized protein</fullName>
    </submittedName>
</protein>
<evidence type="ECO:0000313" key="1">
    <source>
        <dbReference type="EMBL" id="SVE03020.1"/>
    </source>
</evidence>
<dbReference type="AlphaFoldDB" id="A0A383A5Y0"/>
<organism evidence="1">
    <name type="scientific">marine metagenome</name>
    <dbReference type="NCBI Taxonomy" id="408172"/>
    <lineage>
        <taxon>unclassified sequences</taxon>
        <taxon>metagenomes</taxon>
        <taxon>ecological metagenomes</taxon>
    </lineage>
</organism>